<dbReference type="PANTHER" id="PTHR36837:SF4">
    <property type="entry name" value="BLR0908 PROTEIN"/>
    <property type="match status" value="1"/>
</dbReference>
<evidence type="ECO:0000259" key="1">
    <source>
        <dbReference type="Pfam" id="PF06850"/>
    </source>
</evidence>
<evidence type="ECO:0000313" key="3">
    <source>
        <dbReference type="Proteomes" id="UP000761264"/>
    </source>
</evidence>
<reference evidence="2" key="1">
    <citation type="submission" date="2020-03" db="EMBL/GenBank/DDBJ databases">
        <title>Genome of Pelagibius litoralis DSM 21314T.</title>
        <authorList>
            <person name="Wang G."/>
        </authorList>
    </citation>
    <scope>NUCLEOTIDE SEQUENCE</scope>
    <source>
        <strain evidence="2">DSM 21314</strain>
    </source>
</reference>
<dbReference type="SUPFAM" id="SSF53474">
    <property type="entry name" value="alpha/beta-Hydrolases"/>
    <property type="match status" value="1"/>
</dbReference>
<dbReference type="InterPro" id="IPR009656">
    <property type="entry name" value="PHB_depo_C"/>
</dbReference>
<keyword evidence="3" id="KW-1185">Reference proteome</keyword>
<dbReference type="Pfam" id="PF06850">
    <property type="entry name" value="PHB_depo_C"/>
    <property type="match status" value="1"/>
</dbReference>
<dbReference type="InterPro" id="IPR051321">
    <property type="entry name" value="PHA/PHB_synthase"/>
</dbReference>
<proteinExistence type="predicted"/>
<dbReference type="PIRSF" id="PIRSF020818">
    <property type="entry name" value="PHB_depoly_PhaZ"/>
    <property type="match status" value="1"/>
</dbReference>
<organism evidence="2 3">
    <name type="scientific">Pelagibius litoralis</name>
    <dbReference type="NCBI Taxonomy" id="374515"/>
    <lineage>
        <taxon>Bacteria</taxon>
        <taxon>Pseudomonadati</taxon>
        <taxon>Pseudomonadota</taxon>
        <taxon>Alphaproteobacteria</taxon>
        <taxon>Rhodospirillales</taxon>
        <taxon>Rhodovibrionaceae</taxon>
        <taxon>Pelagibius</taxon>
    </lineage>
</organism>
<comment type="caution">
    <text evidence="2">The sequence shown here is derived from an EMBL/GenBank/DDBJ whole genome shotgun (WGS) entry which is preliminary data.</text>
</comment>
<protein>
    <submittedName>
        <fullName evidence="2">Polyhydroxyalkanoate depolymerase</fullName>
    </submittedName>
</protein>
<accession>A0A967KDE2</accession>
<dbReference type="AlphaFoldDB" id="A0A967KDE2"/>
<dbReference type="PANTHER" id="PTHR36837">
    <property type="entry name" value="POLY(3-HYDROXYALKANOATE) POLYMERASE SUBUNIT PHAC"/>
    <property type="match status" value="1"/>
</dbReference>
<dbReference type="InterPro" id="IPR010915">
    <property type="entry name" value="PHB_depoly_PhaZ"/>
</dbReference>
<dbReference type="EMBL" id="JAAQPH010000012">
    <property type="protein sequence ID" value="NIA70170.1"/>
    <property type="molecule type" value="Genomic_DNA"/>
</dbReference>
<evidence type="ECO:0000313" key="2">
    <source>
        <dbReference type="EMBL" id="NIA70170.1"/>
    </source>
</evidence>
<dbReference type="InterPro" id="IPR029058">
    <property type="entry name" value="AB_hydrolase_fold"/>
</dbReference>
<dbReference type="NCBIfam" id="TIGR01849">
    <property type="entry name" value="PHB_depoly_PhaZ"/>
    <property type="match status" value="1"/>
</dbReference>
<feature type="domain" description="PHB de-polymerase C-terminal" evidence="1">
    <location>
        <begin position="207"/>
        <end position="407"/>
    </location>
</feature>
<dbReference type="RefSeq" id="WP_167226497.1">
    <property type="nucleotide sequence ID" value="NZ_JAAQPH010000012.1"/>
</dbReference>
<dbReference type="Proteomes" id="UP000761264">
    <property type="component" value="Unassembled WGS sequence"/>
</dbReference>
<gene>
    <name evidence="2" type="ORF">HBA54_16305</name>
</gene>
<name>A0A967KDE2_9PROT</name>
<sequence length="422" mass="47620">MLYHAYELTHAAVRPLRMQSDALQYLCRSAFSPVAYTPAGKAMAAACEVFENVTRRYRKPAWGIDEVEIDGQAVGVHPELVYGKLFCDLLHFKRDESVTGKRKDPKVLIVAPLSGHYATLLRGTVKAMIPEHEVYVTDWRDARVMPLAYGRFDLDDVIDYVMDFVRFIGPDTHVIAVCQPAVPVLAAAAVMAAKRDPLQPASMTLIGGPIDTRRNPTAVNDLAASRPLSWFEQSVILSVPFPNPGAMRRVYPGFVQLTGFMTMNLERHLDAHSDLFRHLIEGDCDSVEQHQGFYEEYRSVMDLTAEFYLQTIETVFQEHALPKGTMRHRGALVDCGEIRDTALMTIEGELDDICGLGQTEAAHDLCRNIPDDDRHHYVQPDVGHYGVFNGRRWRDEIQPRLKKMIRATERRRRSAAKRIAGA</sequence>